<dbReference type="EMBL" id="CP047656">
    <property type="protein sequence ID" value="QHJ13355.1"/>
    <property type="molecule type" value="Genomic_DNA"/>
</dbReference>
<dbReference type="AlphaFoldDB" id="A0A857JMR8"/>
<evidence type="ECO:0000256" key="4">
    <source>
        <dbReference type="ARBA" id="ARBA00022448"/>
    </source>
</evidence>
<dbReference type="GO" id="GO:0006817">
    <property type="term" value="P:phosphate ion transport"/>
    <property type="evidence" value="ECO:0007669"/>
    <property type="project" value="UniProtKB-KW"/>
</dbReference>
<comment type="similarity">
    <text evidence="2 8">Belongs to the PhoU family.</text>
</comment>
<comment type="subcellular location">
    <subcellularLocation>
        <location evidence="1 8">Cytoplasm</location>
    </subcellularLocation>
</comment>
<comment type="function">
    <text evidence="7 8">Plays a role in the regulation of phosphate uptake.</text>
</comment>
<dbReference type="PANTHER" id="PTHR42930">
    <property type="entry name" value="PHOSPHATE-SPECIFIC TRANSPORT SYSTEM ACCESSORY PROTEIN PHOU"/>
    <property type="match status" value="1"/>
</dbReference>
<dbReference type="GO" id="GO:0045936">
    <property type="term" value="P:negative regulation of phosphate metabolic process"/>
    <property type="evidence" value="ECO:0007669"/>
    <property type="project" value="InterPro"/>
</dbReference>
<keyword evidence="11" id="KW-1185">Reference proteome</keyword>
<dbReference type="GO" id="GO:0030643">
    <property type="term" value="P:intracellular phosphate ion homeostasis"/>
    <property type="evidence" value="ECO:0007669"/>
    <property type="project" value="InterPro"/>
</dbReference>
<dbReference type="FunFam" id="1.20.58.220:FF:000004">
    <property type="entry name" value="Phosphate-specific transport system accessory protein PhoU"/>
    <property type="match status" value="1"/>
</dbReference>
<keyword evidence="5 8" id="KW-0963">Cytoplasm</keyword>
<comment type="subunit">
    <text evidence="3 8">Homodimer.</text>
</comment>
<keyword evidence="6 8" id="KW-0592">Phosphate transport</keyword>
<feature type="domain" description="PhoU" evidence="9">
    <location>
        <begin position="124"/>
        <end position="208"/>
    </location>
</feature>
<accession>A0A857JMR8</accession>
<feature type="domain" description="PhoU" evidence="9">
    <location>
        <begin position="20"/>
        <end position="107"/>
    </location>
</feature>
<dbReference type="KEGG" id="pmes:FX988_03616"/>
<evidence type="ECO:0000259" key="9">
    <source>
        <dbReference type="Pfam" id="PF01895"/>
    </source>
</evidence>
<sequence length="233" mass="26449">MERHISQRFDSDLEALKSQVLEMGGIVEQQIIDSVKAIESVNRPLAEHVLEVENDVDRREVLLDENCTMILACRQPAASDLRMVLSVTKMTRDLERMGDEAQKIAQMAIALSDDGAAPGGYEEIRHMGALVQKMVNSVLDAFARFDADKALDVARADTQVDREYKSAMREIVTYMMEDPRSIGRVMNILWALRSIERIGDHARNIAEHIIYLVKGYDVRHTSVHEIEKRLNKS</sequence>
<evidence type="ECO:0000256" key="7">
    <source>
        <dbReference type="ARBA" id="ARBA00056181"/>
    </source>
</evidence>
<dbReference type="Gene3D" id="1.20.58.220">
    <property type="entry name" value="Phosphate transport system protein phou homolog 2, domain 2"/>
    <property type="match status" value="2"/>
</dbReference>
<organism evidence="10 11">
    <name type="scientific">Paraglaciecola mesophila</name>
    <dbReference type="NCBI Taxonomy" id="197222"/>
    <lineage>
        <taxon>Bacteria</taxon>
        <taxon>Pseudomonadati</taxon>
        <taxon>Pseudomonadota</taxon>
        <taxon>Gammaproteobacteria</taxon>
        <taxon>Alteromonadales</taxon>
        <taxon>Alteromonadaceae</taxon>
        <taxon>Paraglaciecola</taxon>
    </lineage>
</organism>
<evidence type="ECO:0000256" key="8">
    <source>
        <dbReference type="PIRNR" id="PIRNR003107"/>
    </source>
</evidence>
<dbReference type="InterPro" id="IPR026022">
    <property type="entry name" value="PhoU_dom"/>
</dbReference>
<dbReference type="Proteomes" id="UP000464524">
    <property type="component" value="Chromosome"/>
</dbReference>
<evidence type="ECO:0000256" key="3">
    <source>
        <dbReference type="ARBA" id="ARBA00011738"/>
    </source>
</evidence>
<evidence type="ECO:0000256" key="5">
    <source>
        <dbReference type="ARBA" id="ARBA00022490"/>
    </source>
</evidence>
<dbReference type="OrthoDB" id="9814256at2"/>
<gene>
    <name evidence="10" type="ORF">FX988_03616</name>
</gene>
<evidence type="ECO:0000256" key="6">
    <source>
        <dbReference type="ARBA" id="ARBA00022592"/>
    </source>
</evidence>
<dbReference type="InterPro" id="IPR038078">
    <property type="entry name" value="PhoU-like_sf"/>
</dbReference>
<proteinExistence type="inferred from homology"/>
<dbReference type="RefSeq" id="WP_007988398.1">
    <property type="nucleotide sequence ID" value="NZ_CP047656.1"/>
</dbReference>
<dbReference type="PIRSF" id="PIRSF003107">
    <property type="entry name" value="PhoU"/>
    <property type="match status" value="1"/>
</dbReference>
<name>A0A857JMR8_9ALTE</name>
<dbReference type="SUPFAM" id="SSF109755">
    <property type="entry name" value="PhoU-like"/>
    <property type="match status" value="1"/>
</dbReference>
<dbReference type="GO" id="GO:0005737">
    <property type="term" value="C:cytoplasm"/>
    <property type="evidence" value="ECO:0007669"/>
    <property type="project" value="UniProtKB-SubCell"/>
</dbReference>
<evidence type="ECO:0000313" key="10">
    <source>
        <dbReference type="EMBL" id="QHJ13355.1"/>
    </source>
</evidence>
<evidence type="ECO:0000256" key="2">
    <source>
        <dbReference type="ARBA" id="ARBA00008107"/>
    </source>
</evidence>
<evidence type="ECO:0000313" key="11">
    <source>
        <dbReference type="Proteomes" id="UP000464524"/>
    </source>
</evidence>
<dbReference type="NCBIfam" id="TIGR02135">
    <property type="entry name" value="phoU_full"/>
    <property type="match status" value="1"/>
</dbReference>
<protein>
    <recommendedName>
        <fullName evidence="8">Phosphate-specific transport system accessory protein PhoU</fullName>
    </recommendedName>
</protein>
<evidence type="ECO:0000256" key="1">
    <source>
        <dbReference type="ARBA" id="ARBA00004496"/>
    </source>
</evidence>
<reference evidence="10 11" key="1">
    <citation type="submission" date="2019-12" db="EMBL/GenBank/DDBJ databases">
        <title>Genome sequencing and assembly of endphytes of Porphyra tenera.</title>
        <authorList>
            <person name="Park J.M."/>
            <person name="Shin R."/>
            <person name="Jo S.H."/>
        </authorList>
    </citation>
    <scope>NUCLEOTIDE SEQUENCE [LARGE SCALE GENOMIC DNA]</scope>
    <source>
        <strain evidence="10 11">GPM4</strain>
    </source>
</reference>
<dbReference type="InterPro" id="IPR028366">
    <property type="entry name" value="PhoU"/>
</dbReference>
<keyword evidence="4 8" id="KW-0813">Transport</keyword>
<dbReference type="Pfam" id="PF01895">
    <property type="entry name" value="PhoU"/>
    <property type="match status" value="2"/>
</dbReference>
<dbReference type="PANTHER" id="PTHR42930:SF3">
    <property type="entry name" value="PHOSPHATE-SPECIFIC TRANSPORT SYSTEM ACCESSORY PROTEIN PHOU"/>
    <property type="match status" value="1"/>
</dbReference>